<dbReference type="VEuPathDB" id="CryptoDB:GNI_017190"/>
<evidence type="ECO:0000256" key="3">
    <source>
        <dbReference type="ARBA" id="ARBA00022729"/>
    </source>
</evidence>
<dbReference type="EMBL" id="AFNH02000125">
    <property type="protein sequence ID" value="EZG82142.1"/>
    <property type="molecule type" value="Genomic_DNA"/>
</dbReference>
<dbReference type="OrthoDB" id="19932at2759"/>
<evidence type="ECO:0000313" key="8">
    <source>
        <dbReference type="EMBL" id="EZG82142.1"/>
    </source>
</evidence>
<feature type="transmembrane region" description="Helical" evidence="6">
    <location>
        <begin position="227"/>
        <end position="249"/>
    </location>
</feature>
<gene>
    <name evidence="8" type="ORF">GNI_017190</name>
</gene>
<feature type="transmembrane region" description="Helical" evidence="6">
    <location>
        <begin position="196"/>
        <end position="215"/>
    </location>
</feature>
<keyword evidence="5 6" id="KW-0472">Membrane</keyword>
<feature type="transmembrane region" description="Helical" evidence="6">
    <location>
        <begin position="334"/>
        <end position="356"/>
    </location>
</feature>
<evidence type="ECO:0000259" key="7">
    <source>
        <dbReference type="Pfam" id="PF06814"/>
    </source>
</evidence>
<evidence type="ECO:0000256" key="5">
    <source>
        <dbReference type="ARBA" id="ARBA00023136"/>
    </source>
</evidence>
<dbReference type="GO" id="GO:0005794">
    <property type="term" value="C:Golgi apparatus"/>
    <property type="evidence" value="ECO:0007669"/>
    <property type="project" value="TreeGrafter"/>
</dbReference>
<reference evidence="8" key="1">
    <citation type="submission" date="2013-12" db="EMBL/GenBank/DDBJ databases">
        <authorList>
            <person name="Omoto C.K."/>
            <person name="Sibley D."/>
            <person name="Venepally P."/>
            <person name="Hadjithomas M."/>
            <person name="Karamycheva S."/>
            <person name="Brunk B."/>
            <person name="Roos D."/>
            <person name="Caler E."/>
            <person name="Lorenzi H."/>
        </authorList>
    </citation>
    <scope>NUCLEOTIDE SEQUENCE</scope>
</reference>
<evidence type="ECO:0000256" key="1">
    <source>
        <dbReference type="ARBA" id="ARBA00004141"/>
    </source>
</evidence>
<dbReference type="RefSeq" id="XP_011129027.1">
    <property type="nucleotide sequence ID" value="XM_011130725.1"/>
</dbReference>
<keyword evidence="9" id="KW-1185">Reference proteome</keyword>
<proteinExistence type="predicted"/>
<keyword evidence="3" id="KW-0732">Signal</keyword>
<evidence type="ECO:0000256" key="4">
    <source>
        <dbReference type="ARBA" id="ARBA00022989"/>
    </source>
</evidence>
<dbReference type="InterPro" id="IPR009637">
    <property type="entry name" value="GPR107/GPR108-like"/>
</dbReference>
<dbReference type="PANTHER" id="PTHR21229">
    <property type="entry name" value="LUNG SEVEN TRANSMEMBRANE RECEPTOR"/>
    <property type="match status" value="1"/>
</dbReference>
<evidence type="ECO:0000313" key="9">
    <source>
        <dbReference type="Proteomes" id="UP000019763"/>
    </source>
</evidence>
<dbReference type="OMA" id="ELMHTRF"/>
<comment type="caution">
    <text evidence="8">The sequence shown here is derived from an EMBL/GenBank/DDBJ whole genome shotgun (WGS) entry which is preliminary data.</text>
</comment>
<comment type="subcellular location">
    <subcellularLocation>
        <location evidence="1">Membrane</location>
        <topology evidence="1">Multi-pass membrane protein</topology>
    </subcellularLocation>
</comment>
<keyword evidence="4 6" id="KW-1133">Transmembrane helix</keyword>
<feature type="transmembrane region" description="Helical" evidence="6">
    <location>
        <begin position="423"/>
        <end position="440"/>
    </location>
</feature>
<dbReference type="eggNOG" id="KOG2568">
    <property type="taxonomic scope" value="Eukaryota"/>
</dbReference>
<name>A0A023BCA7_GRENI</name>
<organism evidence="8 9">
    <name type="scientific">Gregarina niphandrodes</name>
    <name type="common">Septate eugregarine</name>
    <dbReference type="NCBI Taxonomy" id="110365"/>
    <lineage>
        <taxon>Eukaryota</taxon>
        <taxon>Sar</taxon>
        <taxon>Alveolata</taxon>
        <taxon>Apicomplexa</taxon>
        <taxon>Conoidasida</taxon>
        <taxon>Gregarinasina</taxon>
        <taxon>Eugregarinorida</taxon>
        <taxon>Gregarinidae</taxon>
        <taxon>Gregarina</taxon>
    </lineage>
</organism>
<dbReference type="InterPro" id="IPR053937">
    <property type="entry name" value="GOST_TM"/>
</dbReference>
<dbReference type="GeneID" id="22910891"/>
<feature type="transmembrane region" description="Helical" evidence="6">
    <location>
        <begin position="269"/>
        <end position="293"/>
    </location>
</feature>
<protein>
    <submittedName>
        <fullName evidence="8">Lung seven transmembrane receptor</fullName>
    </submittedName>
</protein>
<dbReference type="GO" id="GO:0016020">
    <property type="term" value="C:membrane"/>
    <property type="evidence" value="ECO:0007669"/>
    <property type="project" value="UniProtKB-SubCell"/>
</dbReference>
<dbReference type="Pfam" id="PF06814">
    <property type="entry name" value="GOST_TM"/>
    <property type="match status" value="1"/>
</dbReference>
<keyword evidence="2 6" id="KW-0812">Transmembrane</keyword>
<evidence type="ECO:0000256" key="6">
    <source>
        <dbReference type="SAM" id="Phobius"/>
    </source>
</evidence>
<feature type="transmembrane region" description="Helical" evidence="6">
    <location>
        <begin position="305"/>
        <end position="322"/>
    </location>
</feature>
<dbReference type="Proteomes" id="UP000019763">
    <property type="component" value="Unassembled WGS sequence"/>
</dbReference>
<feature type="domain" description="GOST seven transmembrane" evidence="7">
    <location>
        <begin position="194"/>
        <end position="441"/>
    </location>
</feature>
<dbReference type="AlphaFoldDB" id="A0A023BCA7"/>
<evidence type="ECO:0000256" key="2">
    <source>
        <dbReference type="ARBA" id="ARBA00022692"/>
    </source>
</evidence>
<feature type="transmembrane region" description="Helical" evidence="6">
    <location>
        <begin position="383"/>
        <end position="403"/>
    </location>
</feature>
<keyword evidence="8" id="KW-0675">Receptor</keyword>
<sequence length="445" mass="49845">MHVDLRSVKLADPHTLVTVMRAFVYAKPSADDPGMVPSIGWGLWDSPYPTYARGVMSRAQLKVSGSLANKYEGVPPVWLTMMKSEDFWGQFVPYQNSSHFCCTDEDVEAGDCGAKRQLRLPRDIRSRVLSAPVALSATRQLVTDAAFPLSHTGVYYLLLANCMDRGDKVRDGDQLRGDVYIEGTHGFLSGVDVPKLHLYFSMTMLWSVLVVWWMVAIHSYQEHLHFIHNFLSLLLSVVLFEQLVSYITYSWENDSSQGAGVIIKFVQVAATGIKNTFVGTLLLLLCLGVYSVLTKPLVPHLKIKVWLLATTFFTTDLLRNTLNKFHTELNLGVTTLVLASLPLTICAAGGAVWGWSNLHTSLYETRKQMNLVKETMLSKLRRILVVGAGFFITCLAAQTCAYLNDPENVWKYEWLYTDGAPGILFYFTVACIAIIIRPSLNKEEL</sequence>
<dbReference type="PANTHER" id="PTHR21229:SF1">
    <property type="entry name" value="GH17801P"/>
    <property type="match status" value="1"/>
</dbReference>
<accession>A0A023BCA7</accession>